<keyword evidence="1" id="KW-0175">Coiled coil</keyword>
<accession>A0AAE1B379</accession>
<sequence>MRRNREKQNINFKLRRNREKQNINFKLRRNREKQNINYKLRRNREKQNINFKLRRNREKQNINFKLRRNEAKYKLQAEKEQREAEYKLEAEKEQREAEYKLQAEKEQRQAEYKLEAEKEQREAEYKLQAEKEQREAEYKLQAEKEQREAEYKLEAEKPKQWHRYINALLLAYREVPQDSTYFAPLELMYSRTVKGPIHILRELRAQKIDEHEVKSSYQYVLDLRERLNNTVKLAKEQLESSQARLKKYFHKQTKARRFGPGNKVLVLLPTDTNKLLVQWKGPYMGSNDYKVEINGKKKTMHANLLKKYLSRDEETSSRTRDDLNVPPLYGRG</sequence>
<proteinExistence type="predicted"/>
<dbReference type="Proteomes" id="UP001283361">
    <property type="component" value="Unassembled WGS sequence"/>
</dbReference>
<evidence type="ECO:0000313" key="3">
    <source>
        <dbReference type="EMBL" id="KAK3798815.1"/>
    </source>
</evidence>
<comment type="caution">
    <text evidence="3">The sequence shown here is derived from an EMBL/GenBank/DDBJ whole genome shotgun (WGS) entry which is preliminary data.</text>
</comment>
<organism evidence="3 4">
    <name type="scientific">Elysia crispata</name>
    <name type="common">lettuce slug</name>
    <dbReference type="NCBI Taxonomy" id="231223"/>
    <lineage>
        <taxon>Eukaryota</taxon>
        <taxon>Metazoa</taxon>
        <taxon>Spiralia</taxon>
        <taxon>Lophotrochozoa</taxon>
        <taxon>Mollusca</taxon>
        <taxon>Gastropoda</taxon>
        <taxon>Heterobranchia</taxon>
        <taxon>Euthyneura</taxon>
        <taxon>Panpulmonata</taxon>
        <taxon>Sacoglossa</taxon>
        <taxon>Placobranchoidea</taxon>
        <taxon>Plakobranchidae</taxon>
        <taxon>Elysia</taxon>
    </lineage>
</organism>
<keyword evidence="4" id="KW-1185">Reference proteome</keyword>
<dbReference type="InterPro" id="IPR050951">
    <property type="entry name" value="Retrovirus_Pol_polyprotein"/>
</dbReference>
<feature type="compositionally biased region" description="Basic and acidic residues" evidence="2">
    <location>
        <begin position="311"/>
        <end position="323"/>
    </location>
</feature>
<evidence type="ECO:0000313" key="4">
    <source>
        <dbReference type="Proteomes" id="UP001283361"/>
    </source>
</evidence>
<evidence type="ECO:0000256" key="2">
    <source>
        <dbReference type="SAM" id="MobiDB-lite"/>
    </source>
</evidence>
<gene>
    <name evidence="3" type="ORF">RRG08_005373</name>
</gene>
<feature type="region of interest" description="Disordered" evidence="2">
    <location>
        <begin position="311"/>
        <end position="332"/>
    </location>
</feature>
<dbReference type="PANTHER" id="PTHR37984">
    <property type="entry name" value="PROTEIN CBG26694"/>
    <property type="match status" value="1"/>
</dbReference>
<feature type="coiled-coil region" evidence="1">
    <location>
        <begin position="74"/>
        <end position="148"/>
    </location>
</feature>
<name>A0AAE1B379_9GAST</name>
<dbReference type="AlphaFoldDB" id="A0AAE1B379"/>
<evidence type="ECO:0000256" key="1">
    <source>
        <dbReference type="SAM" id="Coils"/>
    </source>
</evidence>
<dbReference type="PANTHER" id="PTHR37984:SF15">
    <property type="entry name" value="INTEGRASE CATALYTIC DOMAIN-CONTAINING PROTEIN"/>
    <property type="match status" value="1"/>
</dbReference>
<protein>
    <submittedName>
        <fullName evidence="3">Uncharacterized protein</fullName>
    </submittedName>
</protein>
<dbReference type="EMBL" id="JAWDGP010000622">
    <property type="protein sequence ID" value="KAK3798815.1"/>
    <property type="molecule type" value="Genomic_DNA"/>
</dbReference>
<reference evidence="3" key="1">
    <citation type="journal article" date="2023" name="G3 (Bethesda)">
        <title>A reference genome for the long-term kleptoplast-retaining sea slug Elysia crispata morphotype clarki.</title>
        <authorList>
            <person name="Eastman K.E."/>
            <person name="Pendleton A.L."/>
            <person name="Shaikh M.A."/>
            <person name="Suttiyut T."/>
            <person name="Ogas R."/>
            <person name="Tomko P."/>
            <person name="Gavelis G."/>
            <person name="Widhalm J.R."/>
            <person name="Wisecaver J.H."/>
        </authorList>
    </citation>
    <scope>NUCLEOTIDE SEQUENCE</scope>
    <source>
        <strain evidence="3">ECLA1</strain>
    </source>
</reference>